<sequence length="419" mass="46388">MPAPARLLPRLIPPLLAHRIAHRIASEDATRPLWRHPVTIAAAALALTLGAVPLLPDGDDQQGEIAPSGETTAGPRGAVGTGEVTPEMQAEIERVLAEGRTLDRADGRTATARASVRCATFDGQRYCLGFGWTNQSREALAARLETRPTFGGTNERTGDLDAEGVLARNSARSATARTDAERAELTMAAQSVGKVWMLRHEIQGVELPADFAEKHPEVSTGVDARGGFGESYPTKAKIFTSKVARAQNQTYWCGPATMQAIGWSSQGKRKTQAYWARRLGTSSAGTAISDMVRVLNNKTDYDKKKHAGPYIVLDISDFTFKQWYRLMMRHVHDYQAPVVLHPVLLKQYYPYLDDDASGHFQVGRGYDQDPDGNRKIGYFEPWDQSKFDPSEPAIERVQWRNAYKAYRANLDHFQHNIGV</sequence>
<dbReference type="AlphaFoldDB" id="A0A4Q2SSU1"/>
<gene>
    <name evidence="3" type="ORF">EUA94_14735</name>
</gene>
<dbReference type="OrthoDB" id="3385524at2"/>
<name>A0A4Q2SSU1_9ACTN</name>
<feature type="region of interest" description="Disordered" evidence="1">
    <location>
        <begin position="58"/>
        <end position="82"/>
    </location>
</feature>
<keyword evidence="4" id="KW-1185">Reference proteome</keyword>
<dbReference type="InterPro" id="IPR039564">
    <property type="entry name" value="Peptidase_C39-like"/>
</dbReference>
<feature type="domain" description="Peptidase C39-like" evidence="2">
    <location>
        <begin position="246"/>
        <end position="369"/>
    </location>
</feature>
<evidence type="ECO:0000313" key="4">
    <source>
        <dbReference type="Proteomes" id="UP000291101"/>
    </source>
</evidence>
<dbReference type="RefSeq" id="WP_129427646.1">
    <property type="nucleotide sequence ID" value="NZ_SDWV01000015.1"/>
</dbReference>
<organism evidence="3 4">
    <name type="scientific">Nocardioides zhouii</name>
    <dbReference type="NCBI Taxonomy" id="1168729"/>
    <lineage>
        <taxon>Bacteria</taxon>
        <taxon>Bacillati</taxon>
        <taxon>Actinomycetota</taxon>
        <taxon>Actinomycetes</taxon>
        <taxon>Propionibacteriales</taxon>
        <taxon>Nocardioidaceae</taxon>
        <taxon>Nocardioides</taxon>
    </lineage>
</organism>
<dbReference type="Proteomes" id="UP000291101">
    <property type="component" value="Unassembled WGS sequence"/>
</dbReference>
<comment type="caution">
    <text evidence="3">The sequence shown here is derived from an EMBL/GenBank/DDBJ whole genome shotgun (WGS) entry which is preliminary data.</text>
</comment>
<evidence type="ECO:0000259" key="2">
    <source>
        <dbReference type="Pfam" id="PF13529"/>
    </source>
</evidence>
<evidence type="ECO:0000313" key="3">
    <source>
        <dbReference type="EMBL" id="RYC07338.1"/>
    </source>
</evidence>
<dbReference type="EMBL" id="SDWV01000015">
    <property type="protein sequence ID" value="RYC07338.1"/>
    <property type="molecule type" value="Genomic_DNA"/>
</dbReference>
<accession>A0A4Q2SSU1</accession>
<reference evidence="3 4" key="1">
    <citation type="submission" date="2019-01" db="EMBL/GenBank/DDBJ databases">
        <title>Novel species of Nocardioides.</title>
        <authorList>
            <person name="Liu Q."/>
            <person name="X Y.-H."/>
        </authorList>
    </citation>
    <scope>NUCLEOTIDE SEQUENCE [LARGE SCALE GENOMIC DNA]</scope>
    <source>
        <strain evidence="3 4">HLT2-9</strain>
    </source>
</reference>
<protein>
    <recommendedName>
        <fullName evidence="2">Peptidase C39-like domain-containing protein</fullName>
    </recommendedName>
</protein>
<proteinExistence type="predicted"/>
<dbReference type="Pfam" id="PF13529">
    <property type="entry name" value="Peptidase_C39_2"/>
    <property type="match status" value="1"/>
</dbReference>
<evidence type="ECO:0000256" key="1">
    <source>
        <dbReference type="SAM" id="MobiDB-lite"/>
    </source>
</evidence>